<sequence length="571" mass="64360">MASKSFEEALAASEKRCTRGEDVGGQGGPWDELVCWYWGLWNEIESDVFQESPCLPAEQGTSPSSDQSAENVVPVTQKNDALDVFRSGSEAFSEDAILSLVASVHDTLDSFSQNDLFGLPPKAFRDELVVLFFKHVHPLCPVFDEVEFHTAYFRKGTDLAFLQSISLVEFQALIFAGSLHLNHEQISKTKYTSTIECHSELFEAARRTYHTCSNETPISLTRAAVLLSYWSPFTSEKESNSYWVDQAFTTARAAIRQELDYASISISPGRRRIIWWCCQLRDALLSFALRRINTLHTEPLTNIMVRADDFGTESTAPCFMNPLSKTLSINNFIRQCELSQVMTRIMLFQSKLGYAKFYNRCRHVDVSEIMKVVSFHSEVTAFREDFEFSLDISQKLAVERCDVPWQLSRIISDSVIAVLYFPYTSLDPFSYNHPASKFIEGAINEVMESVSRIARSAETLLENPDTNSIPLALGAWVTFPIVLKLTLLGNTRKPGDSATELQEMRSLMKVLYILKSRFSGGQFVTNVIDAVIKRVIHGSDAQADQRMPLSLLHDAARYIQEDVDRGIVTTG</sequence>
<name>A0A0C3H8N5_OIDMZ</name>
<evidence type="ECO:0000313" key="3">
    <source>
        <dbReference type="EMBL" id="KIM99609.1"/>
    </source>
</evidence>
<dbReference type="AlphaFoldDB" id="A0A0C3H8N5"/>
<keyword evidence="1" id="KW-0539">Nucleus</keyword>
<dbReference type="EMBL" id="KN832878">
    <property type="protein sequence ID" value="KIM99609.1"/>
    <property type="molecule type" value="Genomic_DNA"/>
</dbReference>
<dbReference type="PANTHER" id="PTHR47425">
    <property type="entry name" value="FARB-RELATED"/>
    <property type="match status" value="1"/>
</dbReference>
<dbReference type="PANTHER" id="PTHR47425:SF2">
    <property type="entry name" value="FARB-RELATED"/>
    <property type="match status" value="1"/>
</dbReference>
<dbReference type="InterPro" id="IPR052761">
    <property type="entry name" value="Fungal_Detox/Toxin_TFs"/>
</dbReference>
<dbReference type="HOGENOM" id="CLU_019470_0_0_1"/>
<proteinExistence type="predicted"/>
<dbReference type="GO" id="GO:0003677">
    <property type="term" value="F:DNA binding"/>
    <property type="evidence" value="ECO:0007669"/>
    <property type="project" value="InterPro"/>
</dbReference>
<keyword evidence="4" id="KW-1185">Reference proteome</keyword>
<dbReference type="Proteomes" id="UP000054321">
    <property type="component" value="Unassembled WGS sequence"/>
</dbReference>
<dbReference type="CDD" id="cd12148">
    <property type="entry name" value="fungal_TF_MHR"/>
    <property type="match status" value="1"/>
</dbReference>
<dbReference type="GO" id="GO:0006351">
    <property type="term" value="P:DNA-templated transcription"/>
    <property type="evidence" value="ECO:0007669"/>
    <property type="project" value="InterPro"/>
</dbReference>
<dbReference type="OrthoDB" id="5041285at2759"/>
<evidence type="ECO:0000256" key="1">
    <source>
        <dbReference type="ARBA" id="ARBA00023242"/>
    </source>
</evidence>
<dbReference type="GO" id="GO:0008270">
    <property type="term" value="F:zinc ion binding"/>
    <property type="evidence" value="ECO:0007669"/>
    <property type="project" value="InterPro"/>
</dbReference>
<reference evidence="3 4" key="1">
    <citation type="submission" date="2014-04" db="EMBL/GenBank/DDBJ databases">
        <authorList>
            <consortium name="DOE Joint Genome Institute"/>
            <person name="Kuo A."/>
            <person name="Martino E."/>
            <person name="Perotto S."/>
            <person name="Kohler A."/>
            <person name="Nagy L.G."/>
            <person name="Floudas D."/>
            <person name="Copeland A."/>
            <person name="Barry K.W."/>
            <person name="Cichocki N."/>
            <person name="Veneault-Fourrey C."/>
            <person name="LaButti K."/>
            <person name="Lindquist E.A."/>
            <person name="Lipzen A."/>
            <person name="Lundell T."/>
            <person name="Morin E."/>
            <person name="Murat C."/>
            <person name="Sun H."/>
            <person name="Tunlid A."/>
            <person name="Henrissat B."/>
            <person name="Grigoriev I.V."/>
            <person name="Hibbett D.S."/>
            <person name="Martin F."/>
            <person name="Nordberg H.P."/>
            <person name="Cantor M.N."/>
            <person name="Hua S.X."/>
        </authorList>
    </citation>
    <scope>NUCLEOTIDE SEQUENCE [LARGE SCALE GENOMIC DNA]</scope>
    <source>
        <strain evidence="3 4">Zn</strain>
    </source>
</reference>
<gene>
    <name evidence="3" type="ORF">OIDMADRAFT_181042</name>
</gene>
<dbReference type="Pfam" id="PF04082">
    <property type="entry name" value="Fungal_trans"/>
    <property type="match status" value="1"/>
</dbReference>
<dbReference type="InParanoid" id="A0A0C3H8N5"/>
<dbReference type="InterPro" id="IPR007219">
    <property type="entry name" value="XnlR_reg_dom"/>
</dbReference>
<evidence type="ECO:0000259" key="2">
    <source>
        <dbReference type="Pfam" id="PF04082"/>
    </source>
</evidence>
<feature type="domain" description="Xylanolytic transcriptional activator regulatory" evidence="2">
    <location>
        <begin position="131"/>
        <end position="346"/>
    </location>
</feature>
<evidence type="ECO:0000313" key="4">
    <source>
        <dbReference type="Proteomes" id="UP000054321"/>
    </source>
</evidence>
<organism evidence="3 4">
    <name type="scientific">Oidiodendron maius (strain Zn)</name>
    <dbReference type="NCBI Taxonomy" id="913774"/>
    <lineage>
        <taxon>Eukaryota</taxon>
        <taxon>Fungi</taxon>
        <taxon>Dikarya</taxon>
        <taxon>Ascomycota</taxon>
        <taxon>Pezizomycotina</taxon>
        <taxon>Leotiomycetes</taxon>
        <taxon>Leotiomycetes incertae sedis</taxon>
        <taxon>Myxotrichaceae</taxon>
        <taxon>Oidiodendron</taxon>
    </lineage>
</organism>
<accession>A0A0C3H8N5</accession>
<dbReference type="STRING" id="913774.A0A0C3H8N5"/>
<protein>
    <recommendedName>
        <fullName evidence="2">Xylanolytic transcriptional activator regulatory domain-containing protein</fullName>
    </recommendedName>
</protein>
<reference evidence="4" key="2">
    <citation type="submission" date="2015-01" db="EMBL/GenBank/DDBJ databases">
        <title>Evolutionary Origins and Diversification of the Mycorrhizal Mutualists.</title>
        <authorList>
            <consortium name="DOE Joint Genome Institute"/>
            <consortium name="Mycorrhizal Genomics Consortium"/>
            <person name="Kohler A."/>
            <person name="Kuo A."/>
            <person name="Nagy L.G."/>
            <person name="Floudas D."/>
            <person name="Copeland A."/>
            <person name="Barry K.W."/>
            <person name="Cichocki N."/>
            <person name="Veneault-Fourrey C."/>
            <person name="LaButti K."/>
            <person name="Lindquist E.A."/>
            <person name="Lipzen A."/>
            <person name="Lundell T."/>
            <person name="Morin E."/>
            <person name="Murat C."/>
            <person name="Riley R."/>
            <person name="Ohm R."/>
            <person name="Sun H."/>
            <person name="Tunlid A."/>
            <person name="Henrissat B."/>
            <person name="Grigoriev I.V."/>
            <person name="Hibbett D.S."/>
            <person name="Martin F."/>
        </authorList>
    </citation>
    <scope>NUCLEOTIDE SEQUENCE [LARGE SCALE GENOMIC DNA]</scope>
    <source>
        <strain evidence="4">Zn</strain>
    </source>
</reference>